<accession>A0A9W6D514</accession>
<dbReference type="EMBL" id="BSDR01000001">
    <property type="protein sequence ID" value="GLI34703.1"/>
    <property type="molecule type" value="Genomic_DNA"/>
</dbReference>
<gene>
    <name evidence="1" type="ORF">DAMNIGENAA_21360</name>
</gene>
<evidence type="ECO:0000313" key="2">
    <source>
        <dbReference type="Proteomes" id="UP001144372"/>
    </source>
</evidence>
<dbReference type="PANTHER" id="PTHR38778">
    <property type="entry name" value="CYTOPLASMIC PROTEIN-RELATED"/>
    <property type="match status" value="1"/>
</dbReference>
<dbReference type="GO" id="GO:0005829">
    <property type="term" value="C:cytosol"/>
    <property type="evidence" value="ECO:0007669"/>
    <property type="project" value="TreeGrafter"/>
</dbReference>
<comment type="caution">
    <text evidence="1">The sequence shown here is derived from an EMBL/GenBank/DDBJ whole genome shotgun (WGS) entry which is preliminary data.</text>
</comment>
<organism evidence="1 2">
    <name type="scientific">Desulforhabdus amnigena</name>
    <dbReference type="NCBI Taxonomy" id="40218"/>
    <lineage>
        <taxon>Bacteria</taxon>
        <taxon>Pseudomonadati</taxon>
        <taxon>Thermodesulfobacteriota</taxon>
        <taxon>Syntrophobacteria</taxon>
        <taxon>Syntrophobacterales</taxon>
        <taxon>Syntrophobacteraceae</taxon>
        <taxon>Desulforhabdus</taxon>
    </lineage>
</organism>
<evidence type="ECO:0008006" key="3">
    <source>
        <dbReference type="Google" id="ProtNLM"/>
    </source>
</evidence>
<dbReference type="RefSeq" id="WP_281794109.1">
    <property type="nucleotide sequence ID" value="NZ_BSDR01000001.1"/>
</dbReference>
<name>A0A9W6D514_9BACT</name>
<proteinExistence type="predicted"/>
<keyword evidence="2" id="KW-1185">Reference proteome</keyword>
<sequence length="110" mass="12469">MHRKKRLRKKLRVGEYKELGFLVRFEFADELPTEKCNELLDSFLSTAIESNGLLFGGGGYGSSWEGFVILDAPRGSVTEEDRTKVTNWFETQSGIKSFDIGPLVDAWYGK</sequence>
<dbReference type="AlphaFoldDB" id="A0A9W6D514"/>
<reference evidence="1" key="1">
    <citation type="submission" date="2022-12" db="EMBL/GenBank/DDBJ databases">
        <title>Reference genome sequencing for broad-spectrum identification of bacterial and archaeal isolates by mass spectrometry.</title>
        <authorList>
            <person name="Sekiguchi Y."/>
            <person name="Tourlousse D.M."/>
        </authorList>
    </citation>
    <scope>NUCLEOTIDE SEQUENCE</scope>
    <source>
        <strain evidence="1">ASRB1</strain>
    </source>
</reference>
<dbReference type="Proteomes" id="UP001144372">
    <property type="component" value="Unassembled WGS sequence"/>
</dbReference>
<evidence type="ECO:0000313" key="1">
    <source>
        <dbReference type="EMBL" id="GLI34703.1"/>
    </source>
</evidence>
<dbReference type="PANTHER" id="PTHR38778:SF1">
    <property type="entry name" value="CYTOPLASMIC PROTEIN"/>
    <property type="match status" value="1"/>
</dbReference>
<dbReference type="Pfam" id="PF04320">
    <property type="entry name" value="YggL_50S_bp"/>
    <property type="match status" value="1"/>
</dbReference>
<dbReference type="InterPro" id="IPR007416">
    <property type="entry name" value="YggL_50S_bp"/>
</dbReference>
<protein>
    <recommendedName>
        <fullName evidence="3">DUF469 family protein</fullName>
    </recommendedName>
</protein>